<dbReference type="Proteomes" id="UP001163046">
    <property type="component" value="Unassembled WGS sequence"/>
</dbReference>
<name>A0A9X0CFP9_9CNID</name>
<proteinExistence type="inferred from homology"/>
<dbReference type="InterPro" id="IPR036834">
    <property type="entry name" value="Bcl-2-like_sf"/>
</dbReference>
<dbReference type="AlphaFoldDB" id="A0A9X0CFP9"/>
<keyword evidence="6" id="KW-1185">Reference proteome</keyword>
<protein>
    <recommendedName>
        <fullName evidence="4">Bcl-2 Bcl-2 homology region 1-3 domain-containing protein</fullName>
    </recommendedName>
</protein>
<evidence type="ECO:0000259" key="4">
    <source>
        <dbReference type="Pfam" id="PF00452"/>
    </source>
</evidence>
<evidence type="ECO:0000256" key="3">
    <source>
        <dbReference type="SAM" id="MobiDB-lite"/>
    </source>
</evidence>
<comment type="similarity">
    <text evidence="1">Belongs to the Bcl-2 family.</text>
</comment>
<dbReference type="GO" id="GO:0016020">
    <property type="term" value="C:membrane"/>
    <property type="evidence" value="ECO:0007669"/>
    <property type="project" value="TreeGrafter"/>
</dbReference>
<accession>A0A9X0CFP9</accession>
<evidence type="ECO:0000313" key="5">
    <source>
        <dbReference type="EMBL" id="KAJ7337937.1"/>
    </source>
</evidence>
<dbReference type="GO" id="GO:0005739">
    <property type="term" value="C:mitochondrion"/>
    <property type="evidence" value="ECO:0007669"/>
    <property type="project" value="TreeGrafter"/>
</dbReference>
<dbReference type="PANTHER" id="PTHR15758">
    <property type="entry name" value="BCL-2-LIKE PROTEIN 13"/>
    <property type="match status" value="1"/>
</dbReference>
<feature type="domain" description="Bcl-2 Bcl-2 homology region 1-3" evidence="4">
    <location>
        <begin position="176"/>
        <end position="273"/>
    </location>
</feature>
<reference evidence="5" key="1">
    <citation type="submission" date="2023-01" db="EMBL/GenBank/DDBJ databases">
        <title>Genome assembly of the deep-sea coral Lophelia pertusa.</title>
        <authorList>
            <person name="Herrera S."/>
            <person name="Cordes E."/>
        </authorList>
    </citation>
    <scope>NUCLEOTIDE SEQUENCE</scope>
    <source>
        <strain evidence="5">USNM1676648</strain>
        <tissue evidence="5">Polyp</tissue>
    </source>
</reference>
<dbReference type="Pfam" id="PF00452">
    <property type="entry name" value="Bcl-2"/>
    <property type="match status" value="1"/>
</dbReference>
<keyword evidence="2" id="KW-0053">Apoptosis</keyword>
<dbReference type="InterPro" id="IPR002475">
    <property type="entry name" value="Bcl2-like"/>
</dbReference>
<dbReference type="EMBL" id="MU827780">
    <property type="protein sequence ID" value="KAJ7337937.1"/>
    <property type="molecule type" value="Genomic_DNA"/>
</dbReference>
<feature type="region of interest" description="Disordered" evidence="3">
    <location>
        <begin position="78"/>
        <end position="100"/>
    </location>
</feature>
<organism evidence="5 6">
    <name type="scientific">Desmophyllum pertusum</name>
    <dbReference type="NCBI Taxonomy" id="174260"/>
    <lineage>
        <taxon>Eukaryota</taxon>
        <taxon>Metazoa</taxon>
        <taxon>Cnidaria</taxon>
        <taxon>Anthozoa</taxon>
        <taxon>Hexacorallia</taxon>
        <taxon>Scleractinia</taxon>
        <taxon>Caryophylliina</taxon>
        <taxon>Caryophylliidae</taxon>
        <taxon>Desmophyllum</taxon>
    </lineage>
</organism>
<feature type="compositionally biased region" description="Acidic residues" evidence="3">
    <location>
        <begin position="20"/>
        <end position="30"/>
    </location>
</feature>
<dbReference type="InterPro" id="IPR042398">
    <property type="entry name" value="BCL2L13"/>
</dbReference>
<evidence type="ECO:0000313" key="6">
    <source>
        <dbReference type="Proteomes" id="UP001163046"/>
    </source>
</evidence>
<dbReference type="PANTHER" id="PTHR15758:SF2">
    <property type="entry name" value="BCL-2-LIKE PROTEIN 13"/>
    <property type="match status" value="1"/>
</dbReference>
<dbReference type="GO" id="GO:0006915">
    <property type="term" value="P:apoptotic process"/>
    <property type="evidence" value="ECO:0007669"/>
    <property type="project" value="UniProtKB-KW"/>
</dbReference>
<comment type="caution">
    <text evidence="5">The sequence shown here is derived from an EMBL/GenBank/DDBJ whole genome shotgun (WGS) entry which is preliminary data.</text>
</comment>
<dbReference type="InterPro" id="IPR046371">
    <property type="entry name" value="Bcl-2_BH1-3"/>
</dbReference>
<sequence>MECDPVEHTYISQGTPDVTTDTDSDTDMDGSGDTKSNMARWASLERIREETRIVVLDFLGTLPADKLSARNFTRSENRTPSLARAMGKLSKSSSDAGTYEHKRQKFLRMARLQRKLSLNLKKDIETFDPRKLRNRAEKRVDFYKRPNDLKIPPFNSGFDHTPSPVLSPEGRVAARLDKISQEIMEMVPHLLDEPLKIIAAGSLSYEQFCTAARNLTFDHQIVGWSKVALLCHFARQIAIIGELDDSQLELLAEHSFRFIQESTAEWIEKKGGWAAFDLEDENDILDTTSLLEKYREREEKDGKDAMHWKRASGSSNKRNSWDSWFKYGVAAAAVGIGVCYSLIRQ</sequence>
<feature type="region of interest" description="Disordered" evidence="3">
    <location>
        <begin position="1"/>
        <end position="36"/>
    </location>
</feature>
<dbReference type="GO" id="GO:0042981">
    <property type="term" value="P:regulation of apoptotic process"/>
    <property type="evidence" value="ECO:0007669"/>
    <property type="project" value="InterPro"/>
</dbReference>
<evidence type="ECO:0000256" key="1">
    <source>
        <dbReference type="ARBA" id="ARBA00009458"/>
    </source>
</evidence>
<dbReference type="Gene3D" id="1.10.437.10">
    <property type="entry name" value="Blc2-like"/>
    <property type="match status" value="1"/>
</dbReference>
<dbReference type="SUPFAM" id="SSF56854">
    <property type="entry name" value="Bcl-2 inhibitors of programmed cell death"/>
    <property type="match status" value="1"/>
</dbReference>
<gene>
    <name evidence="5" type="ORF">OS493_008096</name>
</gene>
<evidence type="ECO:0000256" key="2">
    <source>
        <dbReference type="ARBA" id="ARBA00022703"/>
    </source>
</evidence>
<dbReference type="PROSITE" id="PS50062">
    <property type="entry name" value="BCL2_FAMILY"/>
    <property type="match status" value="1"/>
</dbReference>
<dbReference type="OrthoDB" id="5964182at2759"/>